<accession>A0ABT1ABU6</accession>
<feature type="domain" description="Histidine kinase/HSP90-like ATPase" evidence="2">
    <location>
        <begin position="2"/>
        <end position="102"/>
    </location>
</feature>
<evidence type="ECO:0000259" key="2">
    <source>
        <dbReference type="Pfam" id="PF13581"/>
    </source>
</evidence>
<comment type="caution">
    <text evidence="3">The sequence shown here is derived from an EMBL/GenBank/DDBJ whole genome shotgun (WGS) entry which is preliminary data.</text>
</comment>
<proteinExistence type="predicted"/>
<dbReference type="Proteomes" id="UP001165283">
    <property type="component" value="Unassembled WGS sequence"/>
</dbReference>
<keyword evidence="1" id="KW-0418">Kinase</keyword>
<keyword evidence="1" id="KW-0808">Transferase</keyword>
<dbReference type="CDD" id="cd16936">
    <property type="entry name" value="HATPase_RsbW-like"/>
    <property type="match status" value="1"/>
</dbReference>
<reference evidence="3" key="1">
    <citation type="submission" date="2021-04" db="EMBL/GenBank/DDBJ databases">
        <title>Pseudonocardia sp. nov., isolated from sandy soil of mangrove forest.</title>
        <authorList>
            <person name="Zan Z."/>
            <person name="Huang R."/>
            <person name="Liu W."/>
        </authorList>
    </citation>
    <scope>NUCLEOTIDE SEQUENCE</scope>
    <source>
        <strain evidence="3">S2-4</strain>
    </source>
</reference>
<dbReference type="Pfam" id="PF13581">
    <property type="entry name" value="HATPase_c_2"/>
    <property type="match status" value="1"/>
</dbReference>
<evidence type="ECO:0000313" key="4">
    <source>
        <dbReference type="Proteomes" id="UP001165283"/>
    </source>
</evidence>
<evidence type="ECO:0000313" key="3">
    <source>
        <dbReference type="EMBL" id="MCO1660510.1"/>
    </source>
</evidence>
<evidence type="ECO:0000256" key="1">
    <source>
        <dbReference type="ARBA" id="ARBA00022527"/>
    </source>
</evidence>
<dbReference type="SUPFAM" id="SSF55874">
    <property type="entry name" value="ATPase domain of HSP90 chaperone/DNA topoisomerase II/histidine kinase"/>
    <property type="match status" value="1"/>
</dbReference>
<dbReference type="Gene3D" id="3.30.565.10">
    <property type="entry name" value="Histidine kinase-like ATPase, C-terminal domain"/>
    <property type="match status" value="1"/>
</dbReference>
<dbReference type="InterPro" id="IPR050267">
    <property type="entry name" value="Anti-sigma-factor_SerPK"/>
</dbReference>
<dbReference type="InterPro" id="IPR003594">
    <property type="entry name" value="HATPase_dom"/>
</dbReference>
<keyword evidence="4" id="KW-1185">Reference proteome</keyword>
<name>A0ABT1ABU6_9PSEU</name>
<organism evidence="3 4">
    <name type="scientific">Pseudonocardia humida</name>
    <dbReference type="NCBI Taxonomy" id="2800819"/>
    <lineage>
        <taxon>Bacteria</taxon>
        <taxon>Bacillati</taxon>
        <taxon>Actinomycetota</taxon>
        <taxon>Actinomycetes</taxon>
        <taxon>Pseudonocardiales</taxon>
        <taxon>Pseudonocardiaceae</taxon>
        <taxon>Pseudonocardia</taxon>
    </lineage>
</organism>
<dbReference type="GO" id="GO:0005524">
    <property type="term" value="F:ATP binding"/>
    <property type="evidence" value="ECO:0007669"/>
    <property type="project" value="UniProtKB-KW"/>
</dbReference>
<dbReference type="PANTHER" id="PTHR35526:SF3">
    <property type="entry name" value="ANTI-SIGMA-F FACTOR RSBW"/>
    <property type="match status" value="1"/>
</dbReference>
<keyword evidence="3" id="KW-0547">Nucleotide-binding</keyword>
<keyword evidence="1" id="KW-0723">Serine/threonine-protein kinase</keyword>
<gene>
    <name evidence="3" type="ORF">KDL28_36175</name>
</gene>
<dbReference type="EMBL" id="JAGSOV010000084">
    <property type="protein sequence ID" value="MCO1660510.1"/>
    <property type="molecule type" value="Genomic_DNA"/>
</dbReference>
<keyword evidence="3" id="KW-0067">ATP-binding</keyword>
<dbReference type="InterPro" id="IPR036890">
    <property type="entry name" value="HATPase_C_sf"/>
</dbReference>
<protein>
    <submittedName>
        <fullName evidence="3">ATP-binding protein</fullName>
    </submittedName>
</protein>
<sequence length="103" mass="11562">MRTLRSWLRERLDDERLVDVELVCVELVTNAIEHARAPRAVRIRLAPRGRARIEVDDAGPPRALAPRLPTLHELRGRGLALVDALSTWGVRLTPTGKTVWASL</sequence>
<dbReference type="PANTHER" id="PTHR35526">
    <property type="entry name" value="ANTI-SIGMA-F FACTOR RSBW-RELATED"/>
    <property type="match status" value="1"/>
</dbReference>